<dbReference type="EMBL" id="FOZL01000001">
    <property type="protein sequence ID" value="SFS14396.1"/>
    <property type="molecule type" value="Genomic_DNA"/>
</dbReference>
<keyword evidence="5 11" id="KW-0812">Transmembrane</keyword>
<comment type="function">
    <text evidence="11 12">Key component of the proton channel; it plays a direct role in the translocation of protons across the membrane.</text>
</comment>
<dbReference type="HAMAP" id="MF_01393">
    <property type="entry name" value="ATP_synth_a_bact"/>
    <property type="match status" value="1"/>
</dbReference>
<keyword evidence="7 11" id="KW-1133">Transmembrane helix</keyword>
<evidence type="ECO:0000256" key="10">
    <source>
        <dbReference type="ARBA" id="ARBA00023310"/>
    </source>
</evidence>
<keyword evidence="4 11" id="KW-0138">CF(0)</keyword>
<dbReference type="AlphaFoldDB" id="A0A1I6MF92"/>
<keyword evidence="10 11" id="KW-0066">ATP synthesis</keyword>
<dbReference type="GO" id="GO:0005886">
    <property type="term" value="C:plasma membrane"/>
    <property type="evidence" value="ECO:0007669"/>
    <property type="project" value="UniProtKB-SubCell"/>
</dbReference>
<dbReference type="GO" id="GO:0045259">
    <property type="term" value="C:proton-transporting ATP synthase complex"/>
    <property type="evidence" value="ECO:0007669"/>
    <property type="project" value="UniProtKB-KW"/>
</dbReference>
<keyword evidence="14" id="KW-1185">Reference proteome</keyword>
<evidence type="ECO:0000313" key="14">
    <source>
        <dbReference type="Proteomes" id="UP000199024"/>
    </source>
</evidence>
<dbReference type="PANTHER" id="PTHR42823">
    <property type="entry name" value="ATP SYNTHASE SUBUNIT A, CHLOROPLASTIC"/>
    <property type="match status" value="1"/>
</dbReference>
<feature type="transmembrane region" description="Helical" evidence="11">
    <location>
        <begin position="162"/>
        <end position="188"/>
    </location>
</feature>
<evidence type="ECO:0000256" key="11">
    <source>
        <dbReference type="HAMAP-Rule" id="MF_01393"/>
    </source>
</evidence>
<dbReference type="InterPro" id="IPR045082">
    <property type="entry name" value="ATP_syn_F0_a_bact/chloroplast"/>
</dbReference>
<evidence type="ECO:0000256" key="6">
    <source>
        <dbReference type="ARBA" id="ARBA00022781"/>
    </source>
</evidence>
<feature type="transmembrane region" description="Helical" evidence="11">
    <location>
        <begin position="96"/>
        <end position="116"/>
    </location>
</feature>
<keyword evidence="6 11" id="KW-0375">Hydrogen ion transport</keyword>
<dbReference type="Proteomes" id="UP000199024">
    <property type="component" value="Unassembled WGS sequence"/>
</dbReference>
<feature type="transmembrane region" description="Helical" evidence="11">
    <location>
        <begin position="221"/>
        <end position="240"/>
    </location>
</feature>
<feature type="transmembrane region" description="Helical" evidence="11">
    <location>
        <begin position="37"/>
        <end position="57"/>
    </location>
</feature>
<dbReference type="PROSITE" id="PS00449">
    <property type="entry name" value="ATPASE_A"/>
    <property type="match status" value="1"/>
</dbReference>
<dbReference type="PANTHER" id="PTHR42823:SF3">
    <property type="entry name" value="ATP SYNTHASE SUBUNIT A, CHLOROPLASTIC"/>
    <property type="match status" value="1"/>
</dbReference>
<evidence type="ECO:0000313" key="13">
    <source>
        <dbReference type="EMBL" id="SFS14396.1"/>
    </source>
</evidence>
<dbReference type="STRING" id="474950.SAMN05421771_2524"/>
<evidence type="ECO:0000256" key="7">
    <source>
        <dbReference type="ARBA" id="ARBA00022989"/>
    </source>
</evidence>
<dbReference type="Gene3D" id="1.20.120.220">
    <property type="entry name" value="ATP synthase, F0 complex, subunit A"/>
    <property type="match status" value="1"/>
</dbReference>
<organism evidence="13 14">
    <name type="scientific">Granulicella pectinivorans</name>
    <dbReference type="NCBI Taxonomy" id="474950"/>
    <lineage>
        <taxon>Bacteria</taxon>
        <taxon>Pseudomonadati</taxon>
        <taxon>Acidobacteriota</taxon>
        <taxon>Terriglobia</taxon>
        <taxon>Terriglobales</taxon>
        <taxon>Acidobacteriaceae</taxon>
        <taxon>Granulicella</taxon>
    </lineage>
</organism>
<protein>
    <recommendedName>
        <fullName evidence="11 12">ATP synthase subunit a</fullName>
    </recommendedName>
    <alternativeName>
        <fullName evidence="11">ATP synthase F0 sector subunit a</fullName>
    </alternativeName>
    <alternativeName>
        <fullName evidence="11">F-ATPase subunit 6</fullName>
    </alternativeName>
</protein>
<dbReference type="OrthoDB" id="9789241at2"/>
<evidence type="ECO:0000256" key="2">
    <source>
        <dbReference type="ARBA" id="ARBA00006810"/>
    </source>
</evidence>
<evidence type="ECO:0000256" key="12">
    <source>
        <dbReference type="RuleBase" id="RU000483"/>
    </source>
</evidence>
<dbReference type="RefSeq" id="WP_089839447.1">
    <property type="nucleotide sequence ID" value="NZ_FOZL01000001.1"/>
</dbReference>
<feature type="transmembrane region" description="Helical" evidence="11">
    <location>
        <begin position="195"/>
        <end position="215"/>
    </location>
</feature>
<dbReference type="InterPro" id="IPR000568">
    <property type="entry name" value="ATP_synth_F0_asu"/>
</dbReference>
<sequence length="243" mass="26703">MTPQLLFTQFLNNHLAAPTTALLRAVHVQPVNASAPISNAVSMELLVFLLLVGYFAIVRSTLSVETPGGVQHLAEMTQEFVSEQSESIIGHGWEKFTSYLTALFLFILIANLMGLVPGLESPTANVTVPLGFALVTFLYYHYHGVRANGFSYIKQFLGPVWWLYPLLLPIEIISHCARVLSLTVRLYANMFAGDLLTLAFFSLVPVGIPLVFLGLHLGVAAIQAYVFTLLAMIYLSLAVAHDH</sequence>
<dbReference type="SUPFAM" id="SSF81336">
    <property type="entry name" value="F1F0 ATP synthase subunit A"/>
    <property type="match status" value="1"/>
</dbReference>
<feature type="transmembrane region" description="Helical" evidence="11">
    <location>
        <begin position="123"/>
        <end position="142"/>
    </location>
</feature>
<evidence type="ECO:0000256" key="3">
    <source>
        <dbReference type="ARBA" id="ARBA00022448"/>
    </source>
</evidence>
<keyword evidence="8 11" id="KW-0406">Ion transport</keyword>
<dbReference type="PRINTS" id="PR00123">
    <property type="entry name" value="ATPASEA"/>
</dbReference>
<evidence type="ECO:0000256" key="8">
    <source>
        <dbReference type="ARBA" id="ARBA00023065"/>
    </source>
</evidence>
<dbReference type="CDD" id="cd00310">
    <property type="entry name" value="ATP-synt_Fo_a_6"/>
    <property type="match status" value="1"/>
</dbReference>
<accession>A0A1I6MF92</accession>
<name>A0A1I6MF92_9BACT</name>
<evidence type="ECO:0000256" key="1">
    <source>
        <dbReference type="ARBA" id="ARBA00004141"/>
    </source>
</evidence>
<evidence type="ECO:0000256" key="9">
    <source>
        <dbReference type="ARBA" id="ARBA00023136"/>
    </source>
</evidence>
<dbReference type="InterPro" id="IPR035908">
    <property type="entry name" value="F0_ATP_A_sf"/>
</dbReference>
<dbReference type="Pfam" id="PF00119">
    <property type="entry name" value="ATP-synt_A"/>
    <property type="match status" value="1"/>
</dbReference>
<dbReference type="GO" id="GO:0042777">
    <property type="term" value="P:proton motive force-driven plasma membrane ATP synthesis"/>
    <property type="evidence" value="ECO:0007669"/>
    <property type="project" value="TreeGrafter"/>
</dbReference>
<evidence type="ECO:0000256" key="5">
    <source>
        <dbReference type="ARBA" id="ARBA00022692"/>
    </source>
</evidence>
<comment type="subcellular location">
    <subcellularLocation>
        <location evidence="11 12">Cell membrane</location>
        <topology evidence="11 12">Multi-pass membrane protein</topology>
    </subcellularLocation>
    <subcellularLocation>
        <location evidence="1">Membrane</location>
        <topology evidence="1">Multi-pass membrane protein</topology>
    </subcellularLocation>
</comment>
<dbReference type="InterPro" id="IPR023011">
    <property type="entry name" value="ATP_synth_F0_asu_AS"/>
</dbReference>
<proteinExistence type="inferred from homology"/>
<keyword evidence="11" id="KW-1003">Cell membrane</keyword>
<evidence type="ECO:0000256" key="4">
    <source>
        <dbReference type="ARBA" id="ARBA00022547"/>
    </source>
</evidence>
<gene>
    <name evidence="11" type="primary">atpB</name>
    <name evidence="13" type="ORF">SAMN05421771_2524</name>
</gene>
<dbReference type="NCBIfam" id="TIGR01131">
    <property type="entry name" value="ATP_synt_6_or_A"/>
    <property type="match status" value="1"/>
</dbReference>
<comment type="similarity">
    <text evidence="2 11 12">Belongs to the ATPase A chain family.</text>
</comment>
<reference evidence="13 14" key="1">
    <citation type="submission" date="2016-10" db="EMBL/GenBank/DDBJ databases">
        <authorList>
            <person name="de Groot N.N."/>
        </authorList>
    </citation>
    <scope>NUCLEOTIDE SEQUENCE [LARGE SCALE GENOMIC DNA]</scope>
    <source>
        <strain evidence="13 14">DSM 21001</strain>
    </source>
</reference>
<keyword evidence="3 11" id="KW-0813">Transport</keyword>
<keyword evidence="9 11" id="KW-0472">Membrane</keyword>
<dbReference type="GO" id="GO:0046933">
    <property type="term" value="F:proton-transporting ATP synthase activity, rotational mechanism"/>
    <property type="evidence" value="ECO:0007669"/>
    <property type="project" value="UniProtKB-UniRule"/>
</dbReference>